<evidence type="ECO:0000256" key="5">
    <source>
        <dbReference type="ARBA" id="ARBA00023134"/>
    </source>
</evidence>
<keyword evidence="3 8" id="KW-0132">Cell division</keyword>
<evidence type="ECO:0000313" key="14">
    <source>
        <dbReference type="EMBL" id="EOH87826.1"/>
    </source>
</evidence>
<keyword evidence="2 8" id="KW-0963">Cytoplasm</keyword>
<evidence type="ECO:0000256" key="1">
    <source>
        <dbReference type="ARBA" id="ARBA00009690"/>
    </source>
</evidence>
<feature type="region of interest" description="Disordered" evidence="11">
    <location>
        <begin position="320"/>
        <end position="345"/>
    </location>
</feature>
<evidence type="ECO:0000256" key="11">
    <source>
        <dbReference type="SAM" id="MobiDB-lite"/>
    </source>
</evidence>
<dbReference type="OrthoDB" id="9813375at2"/>
<dbReference type="SUPFAM" id="SSF55307">
    <property type="entry name" value="Tubulin C-terminal domain-like"/>
    <property type="match status" value="1"/>
</dbReference>
<dbReference type="Pfam" id="PF12327">
    <property type="entry name" value="FtsZ_C"/>
    <property type="match status" value="1"/>
</dbReference>
<feature type="binding site" evidence="8">
    <location>
        <position position="188"/>
    </location>
    <ligand>
        <name>GTP</name>
        <dbReference type="ChEBI" id="CHEBI:37565"/>
    </ligand>
</feature>
<evidence type="ECO:0000256" key="8">
    <source>
        <dbReference type="HAMAP-Rule" id="MF_00909"/>
    </source>
</evidence>
<feature type="binding site" evidence="8">
    <location>
        <begin position="109"/>
        <end position="111"/>
    </location>
    <ligand>
        <name>GTP</name>
        <dbReference type="ChEBI" id="CHEBI:37565"/>
    </ligand>
</feature>
<comment type="caution">
    <text evidence="14">The sequence shown here is derived from an EMBL/GenBank/DDBJ whole genome shotgun (WGS) entry which is preliminary data.</text>
</comment>
<comment type="function">
    <text evidence="8 10">Essential cell division protein that forms a contractile ring structure (Z ring) at the future cell division site. The regulation of the ring assembly controls the timing and the location of cell division. One of the functions of the FtsZ ring is to recruit other cell division proteins to the septum to produce a new cell wall between the dividing cells. Binds GTP and shows GTPase activity.</text>
</comment>
<accession>R2S4I8</accession>
<feature type="binding site" evidence="8">
    <location>
        <position position="144"/>
    </location>
    <ligand>
        <name>GTP</name>
        <dbReference type="ChEBI" id="CHEBI:37565"/>
    </ligand>
</feature>
<dbReference type="Pfam" id="PF00091">
    <property type="entry name" value="Tubulin"/>
    <property type="match status" value="1"/>
</dbReference>
<comment type="subunit">
    <text evidence="8">Homodimer. Polymerizes to form a dynamic ring structure in a strictly GTP-dependent manner. Interacts directly with several other division proteins.</text>
</comment>
<dbReference type="HAMAP" id="MF_00909">
    <property type="entry name" value="FtsZ"/>
    <property type="match status" value="1"/>
</dbReference>
<feature type="domain" description="Tubulin/FtsZ 2-layer sandwich" evidence="13">
    <location>
        <begin position="208"/>
        <end position="325"/>
    </location>
</feature>
<keyword evidence="7 8" id="KW-0131">Cell cycle</keyword>
<feature type="region of interest" description="Disordered" evidence="11">
    <location>
        <begin position="390"/>
        <end position="412"/>
    </location>
</feature>
<feature type="domain" description="Tubulin/FtsZ GTPase" evidence="12">
    <location>
        <begin position="14"/>
        <end position="206"/>
    </location>
</feature>
<feature type="binding site" evidence="8">
    <location>
        <position position="140"/>
    </location>
    <ligand>
        <name>GTP</name>
        <dbReference type="ChEBI" id="CHEBI:37565"/>
    </ligand>
</feature>
<evidence type="ECO:0000256" key="10">
    <source>
        <dbReference type="RuleBase" id="RU000631"/>
    </source>
</evidence>
<dbReference type="CDD" id="cd02201">
    <property type="entry name" value="FtsZ_type1"/>
    <property type="match status" value="1"/>
</dbReference>
<dbReference type="GO" id="GO:0051258">
    <property type="term" value="P:protein polymerization"/>
    <property type="evidence" value="ECO:0007669"/>
    <property type="project" value="UniProtKB-UniRule"/>
</dbReference>
<gene>
    <name evidence="8" type="primary">ftsZ</name>
    <name evidence="14" type="ORF">UAU_04681</name>
</gene>
<reference evidence="14 15" key="1">
    <citation type="submission" date="2013-02" db="EMBL/GenBank/DDBJ databases">
        <title>The Genome Sequence of Enterococcus pallens BAA-351.</title>
        <authorList>
            <consortium name="The Broad Institute Genome Sequencing Platform"/>
            <consortium name="The Broad Institute Genome Sequencing Center for Infectious Disease"/>
            <person name="Earl A.M."/>
            <person name="Gilmore M.S."/>
            <person name="Lebreton F."/>
            <person name="Walker B."/>
            <person name="Young S.K."/>
            <person name="Zeng Q."/>
            <person name="Gargeya S."/>
            <person name="Fitzgerald M."/>
            <person name="Haas B."/>
            <person name="Abouelleil A."/>
            <person name="Alvarado L."/>
            <person name="Arachchi H.M."/>
            <person name="Berlin A.M."/>
            <person name="Chapman S.B."/>
            <person name="Dewar J."/>
            <person name="Goldberg J."/>
            <person name="Griggs A."/>
            <person name="Gujja S."/>
            <person name="Hansen M."/>
            <person name="Howarth C."/>
            <person name="Imamovic A."/>
            <person name="Larimer J."/>
            <person name="McCowan C."/>
            <person name="Murphy C."/>
            <person name="Neiman D."/>
            <person name="Pearson M."/>
            <person name="Priest M."/>
            <person name="Roberts A."/>
            <person name="Saif S."/>
            <person name="Shea T."/>
            <person name="Sisk P."/>
            <person name="Sykes S."/>
            <person name="Wortman J."/>
            <person name="Nusbaum C."/>
            <person name="Birren B."/>
        </authorList>
    </citation>
    <scope>NUCLEOTIDE SEQUENCE [LARGE SCALE GENOMIC DNA]</scope>
    <source>
        <strain evidence="14 15">ATCC BAA-351</strain>
    </source>
</reference>
<dbReference type="HOGENOM" id="CLU_024865_1_1_9"/>
<evidence type="ECO:0000313" key="15">
    <source>
        <dbReference type="Proteomes" id="UP000013782"/>
    </source>
</evidence>
<dbReference type="InterPro" id="IPR018316">
    <property type="entry name" value="Tubulin/FtsZ_2-layer-sand-dom"/>
</dbReference>
<dbReference type="SUPFAM" id="SSF52490">
    <property type="entry name" value="Tubulin nucleotide-binding domain-like"/>
    <property type="match status" value="1"/>
</dbReference>
<dbReference type="GO" id="GO:0003924">
    <property type="term" value="F:GTPase activity"/>
    <property type="evidence" value="ECO:0007669"/>
    <property type="project" value="UniProtKB-UniRule"/>
</dbReference>
<dbReference type="InterPro" id="IPR008280">
    <property type="entry name" value="Tub_FtsZ_C"/>
</dbReference>
<dbReference type="Gene3D" id="3.30.1330.20">
    <property type="entry name" value="Tubulin/FtsZ, C-terminal domain"/>
    <property type="match status" value="1"/>
</dbReference>
<protein>
    <recommendedName>
        <fullName evidence="8 9">Cell division protein FtsZ</fullName>
    </recommendedName>
</protein>
<dbReference type="GO" id="GO:0005525">
    <property type="term" value="F:GTP binding"/>
    <property type="evidence" value="ECO:0007669"/>
    <property type="project" value="UniProtKB-UniRule"/>
</dbReference>
<sequence>MEFSIDNNINEGAVIKVIGVGGGGGNAINRMIEENVKGVEFIAANTDVQALKNSKAETVIQLGPKYTRGLGAGSQPEVGQKAAEESEQSIQEALQGADMVFITAGMGGGTGTGAAPIVAKIAKELGALTVGVVTRPFSFEGPKRGRFAAEGISLLKENVDTLLIISNNRLLEVVDKKTPMLEAFREADNVLRQGVQGISDLITAPGYVNLDFADVKTVMADQGTALMGIGVASGEDRVVEATKKAISSPLLETSIDGAEQVLLNITGGLDMTLFEAQDASDIVANAATGDVNIILGTSINEELGDEIRVTVIATGIDPTKKERKASRSTQRTSQVQSVPQKPNLDIEPIKNNESQSAFGEWDIRKEDNIRPKVDDTQFENIEKKEFETFTREEVKPEKDEELDTPPFFRRRK</sequence>
<dbReference type="PROSITE" id="PS01135">
    <property type="entry name" value="FTSZ_2"/>
    <property type="match status" value="1"/>
</dbReference>
<dbReference type="AlphaFoldDB" id="R2S4I8"/>
<dbReference type="GO" id="GO:0000917">
    <property type="term" value="P:division septum assembly"/>
    <property type="evidence" value="ECO:0007669"/>
    <property type="project" value="UniProtKB-KW"/>
</dbReference>
<evidence type="ECO:0000256" key="6">
    <source>
        <dbReference type="ARBA" id="ARBA00023210"/>
    </source>
</evidence>
<keyword evidence="15" id="KW-1185">Reference proteome</keyword>
<dbReference type="eggNOG" id="COG0206">
    <property type="taxonomic scope" value="Bacteria"/>
</dbReference>
<dbReference type="PRINTS" id="PR00423">
    <property type="entry name" value="CELLDVISFTSZ"/>
</dbReference>
<keyword evidence="4 8" id="KW-0547">Nucleotide-binding</keyword>
<feature type="binding site" evidence="8">
    <location>
        <begin position="22"/>
        <end position="26"/>
    </location>
    <ligand>
        <name>GTP</name>
        <dbReference type="ChEBI" id="CHEBI:37565"/>
    </ligand>
</feature>
<organism evidence="14 15">
    <name type="scientific">Enterococcus pallens ATCC BAA-351</name>
    <dbReference type="NCBI Taxonomy" id="1158607"/>
    <lineage>
        <taxon>Bacteria</taxon>
        <taxon>Bacillati</taxon>
        <taxon>Bacillota</taxon>
        <taxon>Bacilli</taxon>
        <taxon>Lactobacillales</taxon>
        <taxon>Enterococcaceae</taxon>
        <taxon>Enterococcus</taxon>
    </lineage>
</organism>
<dbReference type="PANTHER" id="PTHR30314:SF3">
    <property type="entry name" value="MITOCHONDRIAL DIVISION PROTEIN FSZA"/>
    <property type="match status" value="1"/>
</dbReference>
<dbReference type="STRING" id="160454.RV10_GL000157"/>
<dbReference type="Gene3D" id="3.40.50.1440">
    <property type="entry name" value="Tubulin/FtsZ, GTPase domain"/>
    <property type="match status" value="1"/>
</dbReference>
<keyword evidence="5 8" id="KW-0342">GTP-binding</keyword>
<comment type="subcellular location">
    <subcellularLocation>
        <location evidence="8">Cytoplasm</location>
    </subcellularLocation>
    <text evidence="8">Assembles at midcell at the inner surface of the cytoplasmic membrane.</text>
</comment>
<dbReference type="RefSeq" id="WP_010759616.1">
    <property type="nucleotide sequence ID" value="NZ_ASWD01000003.1"/>
</dbReference>
<dbReference type="InterPro" id="IPR003008">
    <property type="entry name" value="Tubulin_FtsZ_GTPase"/>
</dbReference>
<feature type="compositionally biased region" description="Low complexity" evidence="11">
    <location>
        <begin position="327"/>
        <end position="340"/>
    </location>
</feature>
<evidence type="ECO:0000256" key="7">
    <source>
        <dbReference type="ARBA" id="ARBA00023306"/>
    </source>
</evidence>
<dbReference type="InterPro" id="IPR037103">
    <property type="entry name" value="Tubulin/FtsZ-like_C"/>
</dbReference>
<dbReference type="GO" id="GO:0032153">
    <property type="term" value="C:cell division site"/>
    <property type="evidence" value="ECO:0007669"/>
    <property type="project" value="UniProtKB-UniRule"/>
</dbReference>
<dbReference type="InterPro" id="IPR036525">
    <property type="entry name" value="Tubulin/FtsZ_GTPase_sf"/>
</dbReference>
<dbReference type="PATRIC" id="fig|1158607.3.peg.4665"/>
<evidence type="ECO:0000256" key="4">
    <source>
        <dbReference type="ARBA" id="ARBA00022741"/>
    </source>
</evidence>
<dbReference type="InterPro" id="IPR020805">
    <property type="entry name" value="Cell_div_FtsZ_CS"/>
</dbReference>
<comment type="similarity">
    <text evidence="1 8 10">Belongs to the FtsZ family.</text>
</comment>
<dbReference type="PANTHER" id="PTHR30314">
    <property type="entry name" value="CELL DIVISION PROTEIN FTSZ-RELATED"/>
    <property type="match status" value="1"/>
</dbReference>
<dbReference type="InterPro" id="IPR045061">
    <property type="entry name" value="FtsZ/CetZ"/>
</dbReference>
<evidence type="ECO:0000256" key="3">
    <source>
        <dbReference type="ARBA" id="ARBA00022618"/>
    </source>
</evidence>
<dbReference type="GO" id="GO:0043093">
    <property type="term" value="P:FtsZ-dependent cytokinesis"/>
    <property type="evidence" value="ECO:0007669"/>
    <property type="project" value="UniProtKB-UniRule"/>
</dbReference>
<evidence type="ECO:0000259" key="12">
    <source>
        <dbReference type="SMART" id="SM00864"/>
    </source>
</evidence>
<dbReference type="InterPro" id="IPR000158">
    <property type="entry name" value="Cell_div_FtsZ"/>
</dbReference>
<dbReference type="FunFam" id="3.40.50.1440:FF:000023">
    <property type="entry name" value="Cell division protein FtsZ"/>
    <property type="match status" value="1"/>
</dbReference>
<dbReference type="NCBIfam" id="TIGR00065">
    <property type="entry name" value="ftsZ"/>
    <property type="match status" value="1"/>
</dbReference>
<evidence type="ECO:0000256" key="2">
    <source>
        <dbReference type="ARBA" id="ARBA00022490"/>
    </source>
</evidence>
<evidence type="ECO:0000256" key="9">
    <source>
        <dbReference type="NCBIfam" id="TIGR00065"/>
    </source>
</evidence>
<dbReference type="Proteomes" id="UP000013782">
    <property type="component" value="Unassembled WGS sequence"/>
</dbReference>
<name>R2S4I8_9ENTE</name>
<dbReference type="InterPro" id="IPR024757">
    <property type="entry name" value="FtsZ_C"/>
</dbReference>
<dbReference type="PROSITE" id="PS01134">
    <property type="entry name" value="FTSZ_1"/>
    <property type="match status" value="1"/>
</dbReference>
<proteinExistence type="inferred from homology"/>
<keyword evidence="6 8" id="KW-0717">Septation</keyword>
<evidence type="ECO:0000259" key="13">
    <source>
        <dbReference type="SMART" id="SM00865"/>
    </source>
</evidence>
<dbReference type="SMART" id="SM00864">
    <property type="entry name" value="Tubulin"/>
    <property type="match status" value="1"/>
</dbReference>
<dbReference type="EMBL" id="AJAQ01000046">
    <property type="protein sequence ID" value="EOH87826.1"/>
    <property type="molecule type" value="Genomic_DNA"/>
</dbReference>
<dbReference type="SMART" id="SM00865">
    <property type="entry name" value="Tubulin_C"/>
    <property type="match status" value="1"/>
</dbReference>
<dbReference type="GO" id="GO:0005737">
    <property type="term" value="C:cytoplasm"/>
    <property type="evidence" value="ECO:0007669"/>
    <property type="project" value="UniProtKB-SubCell"/>
</dbReference>